<comment type="subcellular location">
    <subcellularLocation>
        <location evidence="1">Membrane</location>
        <topology evidence="1">Multi-pass membrane protein</topology>
    </subcellularLocation>
</comment>
<dbReference type="PANTHER" id="PTHR43394">
    <property type="entry name" value="ATP-DEPENDENT PERMEASE MDL1, MITOCHONDRIAL"/>
    <property type="match status" value="1"/>
</dbReference>
<dbReference type="PANTHER" id="PTHR43394:SF1">
    <property type="entry name" value="ATP-BINDING CASSETTE SUB-FAMILY B MEMBER 10, MITOCHONDRIAL"/>
    <property type="match status" value="1"/>
</dbReference>
<reference evidence="11" key="1">
    <citation type="journal article" date="2014" name="Proc. Natl. Acad. Sci. U.S.A.">
        <title>Extensive sampling of basidiomycete genomes demonstrates inadequacy of the white-rot/brown-rot paradigm for wood decay fungi.</title>
        <authorList>
            <person name="Riley R."/>
            <person name="Salamov A.A."/>
            <person name="Brown D.W."/>
            <person name="Nagy L.G."/>
            <person name="Floudas D."/>
            <person name="Held B.W."/>
            <person name="Levasseur A."/>
            <person name="Lombard V."/>
            <person name="Morin E."/>
            <person name="Otillar R."/>
            <person name="Lindquist E.A."/>
            <person name="Sun H."/>
            <person name="LaButti K.M."/>
            <person name="Schmutz J."/>
            <person name="Jabbour D."/>
            <person name="Luo H."/>
            <person name="Baker S.E."/>
            <person name="Pisabarro A.G."/>
            <person name="Walton J.D."/>
            <person name="Blanchette R.A."/>
            <person name="Henrissat B."/>
            <person name="Martin F."/>
            <person name="Cullen D."/>
            <person name="Hibbett D.S."/>
            <person name="Grigoriev I.V."/>
        </authorList>
    </citation>
    <scope>NUCLEOTIDE SEQUENCE [LARGE SCALE GENOMIC DNA]</scope>
    <source>
        <strain evidence="11">MUCL 33604</strain>
    </source>
</reference>
<dbReference type="InterPro" id="IPR003593">
    <property type="entry name" value="AAA+_ATPase"/>
</dbReference>
<dbReference type="InParanoid" id="A0A067Q533"/>
<evidence type="ECO:0000256" key="6">
    <source>
        <dbReference type="ARBA" id="ARBA00023136"/>
    </source>
</evidence>
<evidence type="ECO:0000313" key="11">
    <source>
        <dbReference type="Proteomes" id="UP000027265"/>
    </source>
</evidence>
<dbReference type="EMBL" id="KL197713">
    <property type="protein sequence ID" value="KDQ61265.1"/>
    <property type="molecule type" value="Genomic_DNA"/>
</dbReference>
<dbReference type="Proteomes" id="UP000027265">
    <property type="component" value="Unassembled WGS sequence"/>
</dbReference>
<evidence type="ECO:0000256" key="2">
    <source>
        <dbReference type="ARBA" id="ARBA00022692"/>
    </source>
</evidence>
<dbReference type="HOGENOM" id="CLU_000604_63_0_1"/>
<keyword evidence="2 8" id="KW-0812">Transmembrane</keyword>
<keyword evidence="3" id="KW-0547">Nucleotide-binding</keyword>
<dbReference type="Gene3D" id="1.20.1560.10">
    <property type="entry name" value="ABC transporter type 1, transmembrane domain"/>
    <property type="match status" value="1"/>
</dbReference>
<dbReference type="InterPro" id="IPR027417">
    <property type="entry name" value="P-loop_NTPase"/>
</dbReference>
<dbReference type="InterPro" id="IPR039421">
    <property type="entry name" value="Type_1_exporter"/>
</dbReference>
<feature type="region of interest" description="Disordered" evidence="7">
    <location>
        <begin position="1"/>
        <end position="36"/>
    </location>
</feature>
<dbReference type="InterPro" id="IPR003439">
    <property type="entry name" value="ABC_transporter-like_ATP-bd"/>
</dbReference>
<dbReference type="GO" id="GO:0016887">
    <property type="term" value="F:ATP hydrolysis activity"/>
    <property type="evidence" value="ECO:0007669"/>
    <property type="project" value="InterPro"/>
</dbReference>
<dbReference type="GO" id="GO:0005524">
    <property type="term" value="F:ATP binding"/>
    <property type="evidence" value="ECO:0007669"/>
    <property type="project" value="UniProtKB-KW"/>
</dbReference>
<dbReference type="GO" id="GO:0016020">
    <property type="term" value="C:membrane"/>
    <property type="evidence" value="ECO:0007669"/>
    <property type="project" value="UniProtKB-SubCell"/>
</dbReference>
<protein>
    <recommendedName>
        <fullName evidence="9">ABC transporter domain-containing protein</fullName>
    </recommendedName>
</protein>
<dbReference type="OrthoDB" id="6500128at2759"/>
<dbReference type="Pfam" id="PF00005">
    <property type="entry name" value="ABC_tran"/>
    <property type="match status" value="1"/>
</dbReference>
<dbReference type="InterPro" id="IPR036640">
    <property type="entry name" value="ABC1_TM_sf"/>
</dbReference>
<name>A0A067Q533_9AGAM</name>
<evidence type="ECO:0000256" key="3">
    <source>
        <dbReference type="ARBA" id="ARBA00022741"/>
    </source>
</evidence>
<dbReference type="STRING" id="933084.A0A067Q533"/>
<proteinExistence type="predicted"/>
<feature type="transmembrane region" description="Helical" evidence="8">
    <location>
        <begin position="136"/>
        <end position="158"/>
    </location>
</feature>
<dbReference type="AlphaFoldDB" id="A0A067Q533"/>
<evidence type="ECO:0000259" key="9">
    <source>
        <dbReference type="PROSITE" id="PS50893"/>
    </source>
</evidence>
<keyword evidence="11" id="KW-1185">Reference proteome</keyword>
<organism evidence="10 11">
    <name type="scientific">Jaapia argillacea MUCL 33604</name>
    <dbReference type="NCBI Taxonomy" id="933084"/>
    <lineage>
        <taxon>Eukaryota</taxon>
        <taxon>Fungi</taxon>
        <taxon>Dikarya</taxon>
        <taxon>Basidiomycota</taxon>
        <taxon>Agaricomycotina</taxon>
        <taxon>Agaricomycetes</taxon>
        <taxon>Agaricomycetidae</taxon>
        <taxon>Jaapiales</taxon>
        <taxon>Jaapiaceae</taxon>
        <taxon>Jaapia</taxon>
    </lineage>
</organism>
<evidence type="ECO:0000256" key="5">
    <source>
        <dbReference type="ARBA" id="ARBA00022989"/>
    </source>
</evidence>
<evidence type="ECO:0000256" key="1">
    <source>
        <dbReference type="ARBA" id="ARBA00004141"/>
    </source>
</evidence>
<feature type="compositionally biased region" description="Basic and acidic residues" evidence="7">
    <location>
        <begin position="10"/>
        <end position="25"/>
    </location>
</feature>
<sequence length="720" mass="80834">MTTIAPETLQEMKESKIEATEKKPETLTPADSDSEELPSTIESMQLGVWRLLLLREPSFVFPGASALSRWKEIYAALPLLRRFCKDVSNLGPTLVLVFLATQVWSGLEYAITLALSERILQLIEAGVTEKNLDSEALLLAVCYQIFFSVVAATMHWFTQIIQPKLKTRFVYYYEKELMRARLRLDLTTLQENTSQSRATPEGAWTTFTGLIEFGETITSLVSQLGFVMQLSRANSGGPIFILLCLAKPFFLTFLWKSLWGKTYVVYANNAAYCRKRALKDLAMSDEYRGEIITGNAGDYFLKEYEKATNQLGDISDEYPESQYEIKPTPLRNIGYYLTGILPMMYYAVNSIWNVSTMSVTSIAILQQTSQILRYTLSRLVDTDNSLYRQLNSIKTLYDAIDIENKTEDGSLSYFDLEKVNYKGMKVEFRDVTFTYPNSKATAPALSNVSFTINSGDLVVVVGSNGSGKSSMVKLLTRLYDVSSGDILVDGRNIKEYRMATLREVTAILTQDHHLFPLSVSENIGLGDPACMGDNEKILEAAKLGGAYDFVQKFKLGFHTNMHPVKTAYGSSTVYEADKEDPMKVEFEKLEKWTELSGGQYQRLVAARTFMRLNGGGIKLVAVDEPSSALDPEGEFELFQRLRAARIGKTMIFVTHRFGHLTKHADLILCMKDGVLAEAGTHDELINKEGEYHKLYNVQANAFTTTTTTPIPTPEVPLINL</sequence>
<dbReference type="Gene3D" id="3.40.50.300">
    <property type="entry name" value="P-loop containing nucleotide triphosphate hydrolases"/>
    <property type="match status" value="1"/>
</dbReference>
<dbReference type="PROSITE" id="PS50893">
    <property type="entry name" value="ABC_TRANSPORTER_2"/>
    <property type="match status" value="1"/>
</dbReference>
<dbReference type="SMART" id="SM00382">
    <property type="entry name" value="AAA"/>
    <property type="match status" value="1"/>
</dbReference>
<evidence type="ECO:0000256" key="7">
    <source>
        <dbReference type="SAM" id="MobiDB-lite"/>
    </source>
</evidence>
<accession>A0A067Q533</accession>
<evidence type="ECO:0000256" key="4">
    <source>
        <dbReference type="ARBA" id="ARBA00022840"/>
    </source>
</evidence>
<evidence type="ECO:0000256" key="8">
    <source>
        <dbReference type="SAM" id="Phobius"/>
    </source>
</evidence>
<gene>
    <name evidence="10" type="ORF">JAAARDRAFT_55943</name>
</gene>
<dbReference type="SUPFAM" id="SSF52540">
    <property type="entry name" value="P-loop containing nucleoside triphosphate hydrolases"/>
    <property type="match status" value="1"/>
</dbReference>
<evidence type="ECO:0000313" key="10">
    <source>
        <dbReference type="EMBL" id="KDQ61265.1"/>
    </source>
</evidence>
<dbReference type="GO" id="GO:0015421">
    <property type="term" value="F:ABC-type oligopeptide transporter activity"/>
    <property type="evidence" value="ECO:0007669"/>
    <property type="project" value="TreeGrafter"/>
</dbReference>
<keyword evidence="6 8" id="KW-0472">Membrane</keyword>
<keyword evidence="4" id="KW-0067">ATP-binding</keyword>
<feature type="transmembrane region" description="Helical" evidence="8">
    <location>
        <begin position="90"/>
        <end position="116"/>
    </location>
</feature>
<feature type="domain" description="ABC transporter" evidence="9">
    <location>
        <begin position="426"/>
        <end position="697"/>
    </location>
</feature>
<keyword evidence="5 8" id="KW-1133">Transmembrane helix</keyword>